<evidence type="ECO:0000256" key="1">
    <source>
        <dbReference type="SAM" id="MobiDB-lite"/>
    </source>
</evidence>
<gene>
    <name evidence="2" type="ORF">ILYODFUR_038874</name>
</gene>
<sequence length="103" mass="10850">MTFHSEFRRPEDPVISRPSPADQTAGDVGADDLTAGSGTRRIHGGAQRHGVETNGTQASGAKTARTFGEAVEICGGAPAAQHEERVRPRTPQGQEKEVETCAP</sequence>
<feature type="region of interest" description="Disordered" evidence="1">
    <location>
        <begin position="76"/>
        <end position="103"/>
    </location>
</feature>
<proteinExistence type="predicted"/>
<organism evidence="2 3">
    <name type="scientific">Ilyodon furcidens</name>
    <name type="common">goldbreast splitfin</name>
    <dbReference type="NCBI Taxonomy" id="33524"/>
    <lineage>
        <taxon>Eukaryota</taxon>
        <taxon>Metazoa</taxon>
        <taxon>Chordata</taxon>
        <taxon>Craniata</taxon>
        <taxon>Vertebrata</taxon>
        <taxon>Euteleostomi</taxon>
        <taxon>Actinopterygii</taxon>
        <taxon>Neopterygii</taxon>
        <taxon>Teleostei</taxon>
        <taxon>Neoteleostei</taxon>
        <taxon>Acanthomorphata</taxon>
        <taxon>Ovalentaria</taxon>
        <taxon>Atherinomorphae</taxon>
        <taxon>Cyprinodontiformes</taxon>
        <taxon>Goodeidae</taxon>
        <taxon>Ilyodon</taxon>
    </lineage>
</organism>
<feature type="compositionally biased region" description="Basic and acidic residues" evidence="1">
    <location>
        <begin position="1"/>
        <end position="14"/>
    </location>
</feature>
<name>A0ABV0UDN5_9TELE</name>
<keyword evidence="3" id="KW-1185">Reference proteome</keyword>
<dbReference type="Proteomes" id="UP001482620">
    <property type="component" value="Unassembled WGS sequence"/>
</dbReference>
<evidence type="ECO:0000313" key="3">
    <source>
        <dbReference type="Proteomes" id="UP001482620"/>
    </source>
</evidence>
<feature type="compositionally biased region" description="Basic and acidic residues" evidence="1">
    <location>
        <begin position="94"/>
        <end position="103"/>
    </location>
</feature>
<dbReference type="EMBL" id="JAHRIQ010068316">
    <property type="protein sequence ID" value="MEQ2242712.1"/>
    <property type="molecule type" value="Genomic_DNA"/>
</dbReference>
<evidence type="ECO:0000313" key="2">
    <source>
        <dbReference type="EMBL" id="MEQ2242712.1"/>
    </source>
</evidence>
<comment type="caution">
    <text evidence="2">The sequence shown here is derived from an EMBL/GenBank/DDBJ whole genome shotgun (WGS) entry which is preliminary data.</text>
</comment>
<protein>
    <submittedName>
        <fullName evidence="2">Uncharacterized protein</fullName>
    </submittedName>
</protein>
<feature type="region of interest" description="Disordered" evidence="1">
    <location>
        <begin position="1"/>
        <end position="61"/>
    </location>
</feature>
<reference evidence="2 3" key="1">
    <citation type="submission" date="2021-06" db="EMBL/GenBank/DDBJ databases">
        <authorList>
            <person name="Palmer J.M."/>
        </authorList>
    </citation>
    <scope>NUCLEOTIDE SEQUENCE [LARGE SCALE GENOMIC DNA]</scope>
    <source>
        <strain evidence="3">if_2019</strain>
        <tissue evidence="2">Muscle</tissue>
    </source>
</reference>
<accession>A0ABV0UDN5</accession>